<feature type="binding site" evidence="14">
    <location>
        <position position="241"/>
    </location>
    <ligand>
        <name>a divalent metal cation</name>
        <dbReference type="ChEBI" id="CHEBI:60240"/>
    </ligand>
</feature>
<dbReference type="InterPro" id="IPR034683">
    <property type="entry name" value="IspD/TarI"/>
</dbReference>
<evidence type="ECO:0000256" key="9">
    <source>
        <dbReference type="ARBA" id="ARBA00022695"/>
    </source>
</evidence>
<evidence type="ECO:0000256" key="11">
    <source>
        <dbReference type="ARBA" id="ARBA00023229"/>
    </source>
</evidence>
<dbReference type="InterPro" id="IPR001228">
    <property type="entry name" value="IspD"/>
</dbReference>
<dbReference type="Pfam" id="PF02542">
    <property type="entry name" value="YgbB"/>
    <property type="match status" value="1"/>
</dbReference>
<dbReference type="CDD" id="cd00554">
    <property type="entry name" value="MECDP_synthase"/>
    <property type="match status" value="1"/>
</dbReference>
<feature type="region of interest" description="2-C-methyl-D-erythritol 2,4-cyclodiphosphate synthase" evidence="14">
    <location>
        <begin position="233"/>
        <end position="391"/>
    </location>
</feature>
<dbReference type="SUPFAM" id="SSF53448">
    <property type="entry name" value="Nucleotide-diphospho-sugar transferases"/>
    <property type="match status" value="1"/>
</dbReference>
<dbReference type="GO" id="GO:0050518">
    <property type="term" value="F:2-C-methyl-D-erythritol 4-phosphate cytidylyltransferase activity"/>
    <property type="evidence" value="ECO:0007669"/>
    <property type="project" value="UniProtKB-UniRule"/>
</dbReference>
<feature type="binding site" evidence="14">
    <location>
        <position position="273"/>
    </location>
    <ligand>
        <name>a divalent metal cation</name>
        <dbReference type="ChEBI" id="CHEBI:60240"/>
    </ligand>
</feature>
<feature type="binding site" evidence="14">
    <location>
        <position position="370"/>
    </location>
    <ligand>
        <name>4-CDP-2-C-methyl-D-erythritol 2-phosphate</name>
        <dbReference type="ChEBI" id="CHEBI:57919"/>
    </ligand>
</feature>
<dbReference type="NCBIfam" id="TIGR00453">
    <property type="entry name" value="ispD"/>
    <property type="match status" value="1"/>
</dbReference>
<comment type="similarity">
    <text evidence="14">In the C-terminal section; belongs to the IspF family.</text>
</comment>
<dbReference type="GO" id="GO:0046872">
    <property type="term" value="F:metal ion binding"/>
    <property type="evidence" value="ECO:0007669"/>
    <property type="project" value="UniProtKB-KW"/>
</dbReference>
<evidence type="ECO:0000256" key="4">
    <source>
        <dbReference type="ARBA" id="ARBA00004709"/>
    </source>
</evidence>
<feature type="site" description="Positions MEP for the nucleophilic attack" evidence="14">
    <location>
        <position position="211"/>
    </location>
</feature>
<dbReference type="HAMAP" id="MF_00107">
    <property type="entry name" value="IspF"/>
    <property type="match status" value="1"/>
</dbReference>
<keyword evidence="11 14" id="KW-0414">Isoprene biosynthesis</keyword>
<dbReference type="InterPro" id="IPR020555">
    <property type="entry name" value="MECDP_synthase_CS"/>
</dbReference>
<dbReference type="PANTHER" id="PTHR43181:SF1">
    <property type="entry name" value="2-C-METHYL-D-ERYTHRITOL 2,4-CYCLODIPHOSPHATE SYNTHASE, CHLOROPLASTIC"/>
    <property type="match status" value="1"/>
</dbReference>
<dbReference type="NCBIfam" id="TIGR00151">
    <property type="entry name" value="ispF"/>
    <property type="match status" value="1"/>
</dbReference>
<dbReference type="InterPro" id="IPR003526">
    <property type="entry name" value="MECDP_synthase"/>
</dbReference>
<dbReference type="GO" id="GO:0019288">
    <property type="term" value="P:isopentenyl diphosphate biosynthetic process, methylerythritol 4-phosphate pathway"/>
    <property type="evidence" value="ECO:0007669"/>
    <property type="project" value="UniProtKB-UniRule"/>
</dbReference>
<evidence type="ECO:0000256" key="12">
    <source>
        <dbReference type="ARBA" id="ARBA00023239"/>
    </source>
</evidence>
<evidence type="ECO:0000256" key="3">
    <source>
        <dbReference type="ARBA" id="ARBA00001968"/>
    </source>
</evidence>
<comment type="caution">
    <text evidence="16">The sequence shown here is derived from an EMBL/GenBank/DDBJ whole genome shotgun (WGS) entry which is preliminary data.</text>
</comment>
<dbReference type="InterPro" id="IPR026596">
    <property type="entry name" value="IspD/F"/>
</dbReference>
<feature type="site" description="Transition state stabilizer" evidence="14">
    <location>
        <position position="364"/>
    </location>
</feature>
<comment type="function">
    <text evidence="14">Bifunctional enzyme that catalyzes the formation of 4-diphosphocytidyl-2-C-methyl-D-erythritol from CTP and 2-C-methyl-D-erythritol 4-phosphate (MEP) (IspD), and catalyzes the conversion of 4-diphosphocytidyl-2-C-methyl-D-erythritol 2-phosphate (CDP-ME2P) to 2-C-methyl-D-erythritol 2,4-cyclodiphosphate (ME-CPP) with a corresponding release of cytidine 5-monophosphate (CMP) (IspF).</text>
</comment>
<dbReference type="HAMAP" id="MF_00108">
    <property type="entry name" value="IspD"/>
    <property type="match status" value="1"/>
</dbReference>
<evidence type="ECO:0000259" key="15">
    <source>
        <dbReference type="Pfam" id="PF02542"/>
    </source>
</evidence>
<comment type="similarity">
    <text evidence="14">In the N-terminal section; belongs to the IspD/TarI cytidylyltransferase family. IspD subfamily.</text>
</comment>
<keyword evidence="10 14" id="KW-0479">Metal-binding</keyword>
<comment type="similarity">
    <text evidence="6">Belongs to the IspF family.</text>
</comment>
<feature type="site" description="Positions MEP for the nucleophilic attack" evidence="14">
    <location>
        <position position="157"/>
    </location>
</feature>
<dbReference type="PROSITE" id="PS01350">
    <property type="entry name" value="ISPF"/>
    <property type="match status" value="1"/>
</dbReference>
<dbReference type="Proteomes" id="UP000613582">
    <property type="component" value="Unassembled WGS sequence"/>
</dbReference>
<comment type="cofactor">
    <cofactor evidence="3 14">
        <name>a divalent metal cation</name>
        <dbReference type="ChEBI" id="CHEBI:60240"/>
    </cofactor>
</comment>
<dbReference type="PANTHER" id="PTHR43181">
    <property type="entry name" value="2-C-METHYL-D-ERYTHRITOL 2,4-CYCLODIPHOSPHATE SYNTHASE, CHLOROPLASTIC"/>
    <property type="match status" value="1"/>
</dbReference>
<evidence type="ECO:0000256" key="6">
    <source>
        <dbReference type="ARBA" id="ARBA00008480"/>
    </source>
</evidence>
<proteinExistence type="inferred from homology"/>
<dbReference type="FunFam" id="3.90.550.10:FF:000003">
    <property type="entry name" value="2-C-methyl-D-erythritol 4-phosphate cytidylyltransferase"/>
    <property type="match status" value="1"/>
</dbReference>
<comment type="pathway">
    <text evidence="5 14">Isoprenoid biosynthesis; isopentenyl diphosphate biosynthesis via DXP pathway; isopentenyl diphosphate from 1-deoxy-D-xylulose 5-phosphate: step 2/6.</text>
</comment>
<evidence type="ECO:0000256" key="7">
    <source>
        <dbReference type="ARBA" id="ARBA00009789"/>
    </source>
</evidence>
<organism evidence="16 17">
    <name type="scientific">Aquisalinus flavus</name>
    <dbReference type="NCBI Taxonomy" id="1526572"/>
    <lineage>
        <taxon>Bacteria</taxon>
        <taxon>Pseudomonadati</taxon>
        <taxon>Pseudomonadota</taxon>
        <taxon>Alphaproteobacteria</taxon>
        <taxon>Parvularculales</taxon>
        <taxon>Parvularculaceae</taxon>
        <taxon>Aquisalinus</taxon>
    </lineage>
</organism>
<feature type="site" description="Transition state stabilizer" evidence="14">
    <location>
        <position position="17"/>
    </location>
</feature>
<feature type="domain" description="2-C-methyl-D-erythritol 2,4-cyclodiphosphate synthase" evidence="15">
    <location>
        <begin position="232"/>
        <end position="385"/>
    </location>
</feature>
<dbReference type="InterPro" id="IPR029044">
    <property type="entry name" value="Nucleotide-diphossugar_trans"/>
</dbReference>
<comment type="caution">
    <text evidence="14">Lacks conserved residue(s) required for the propagation of feature annotation.</text>
</comment>
<name>A0A8J2Y3E9_9PROT</name>
<reference evidence="16" key="2">
    <citation type="submission" date="2020-09" db="EMBL/GenBank/DDBJ databases">
        <authorList>
            <person name="Sun Q."/>
            <person name="Zhou Y."/>
        </authorList>
    </citation>
    <scope>NUCLEOTIDE SEQUENCE</scope>
    <source>
        <strain evidence="16">CGMCC 1.12921</strain>
    </source>
</reference>
<keyword evidence="13 14" id="KW-0511">Multifunctional enzyme</keyword>
<feature type="binding site" evidence="14">
    <location>
        <position position="239"/>
    </location>
    <ligand>
        <name>a divalent metal cation</name>
        <dbReference type="ChEBI" id="CHEBI:60240"/>
    </ligand>
</feature>
<comment type="catalytic activity">
    <reaction evidence="1 14">
        <text>4-CDP-2-C-methyl-D-erythritol 2-phosphate = 2-C-methyl-D-erythritol 2,4-cyclic diphosphate + CMP</text>
        <dbReference type="Rhea" id="RHEA:23864"/>
        <dbReference type="ChEBI" id="CHEBI:57919"/>
        <dbReference type="ChEBI" id="CHEBI:58483"/>
        <dbReference type="ChEBI" id="CHEBI:60377"/>
        <dbReference type="EC" id="4.6.1.12"/>
    </reaction>
</comment>
<dbReference type="EC" id="2.7.7.60" evidence="14"/>
<dbReference type="GO" id="GO:0016114">
    <property type="term" value="P:terpenoid biosynthetic process"/>
    <property type="evidence" value="ECO:0007669"/>
    <property type="project" value="InterPro"/>
</dbReference>
<feature type="binding site" evidence="14">
    <location>
        <begin position="363"/>
        <end position="366"/>
    </location>
    <ligand>
        <name>4-CDP-2-C-methyl-D-erythritol 2-phosphate</name>
        <dbReference type="ChEBI" id="CHEBI:57919"/>
    </ligand>
</feature>
<keyword evidence="17" id="KW-1185">Reference proteome</keyword>
<feature type="site" description="Transition state stabilizer" evidence="14">
    <location>
        <position position="24"/>
    </location>
</feature>
<dbReference type="SUPFAM" id="SSF69765">
    <property type="entry name" value="IpsF-like"/>
    <property type="match status" value="1"/>
</dbReference>
<dbReference type="UniPathway" id="UPA00056">
    <property type="reaction ID" value="UER00093"/>
</dbReference>
<dbReference type="EMBL" id="BMGH01000001">
    <property type="protein sequence ID" value="GGD03614.1"/>
    <property type="molecule type" value="Genomic_DNA"/>
</dbReference>
<evidence type="ECO:0000256" key="2">
    <source>
        <dbReference type="ARBA" id="ARBA00001282"/>
    </source>
</evidence>
<feature type="binding site" evidence="14">
    <location>
        <begin position="265"/>
        <end position="266"/>
    </location>
    <ligand>
        <name>4-CDP-2-C-methyl-D-erythritol 2-phosphate</name>
        <dbReference type="ChEBI" id="CHEBI:57919"/>
    </ligand>
</feature>
<evidence type="ECO:0000256" key="8">
    <source>
        <dbReference type="ARBA" id="ARBA00022679"/>
    </source>
</evidence>
<evidence type="ECO:0000256" key="14">
    <source>
        <dbReference type="HAMAP-Rule" id="MF_01520"/>
    </source>
</evidence>
<keyword evidence="8 14" id="KW-0808">Transferase</keyword>
<evidence type="ECO:0000256" key="10">
    <source>
        <dbReference type="ARBA" id="ARBA00022723"/>
    </source>
</evidence>
<dbReference type="EC" id="4.6.1.12" evidence="14"/>
<feature type="binding site" evidence="14">
    <location>
        <begin position="239"/>
        <end position="241"/>
    </location>
    <ligand>
        <name>4-CDP-2-C-methyl-D-erythritol 2-phosphate</name>
        <dbReference type="ChEBI" id="CHEBI:57919"/>
    </ligand>
</feature>
<evidence type="ECO:0000313" key="16">
    <source>
        <dbReference type="EMBL" id="GGD03614.1"/>
    </source>
</evidence>
<dbReference type="PROSITE" id="PS01295">
    <property type="entry name" value="ISPD"/>
    <property type="match status" value="1"/>
</dbReference>
<feature type="binding site" evidence="14">
    <location>
        <position position="373"/>
    </location>
    <ligand>
        <name>4-CDP-2-C-methyl-D-erythritol 2-phosphate</name>
        <dbReference type="ChEBI" id="CHEBI:57919"/>
    </ligand>
</feature>
<dbReference type="NCBIfam" id="NF006899">
    <property type="entry name" value="PRK09382.1"/>
    <property type="match status" value="1"/>
</dbReference>
<dbReference type="Gene3D" id="3.30.1330.50">
    <property type="entry name" value="2-C-methyl-D-erythritol 2,4-cyclodiphosphate synthase"/>
    <property type="match status" value="1"/>
</dbReference>
<dbReference type="Pfam" id="PF01128">
    <property type="entry name" value="IspD"/>
    <property type="match status" value="1"/>
</dbReference>
<keyword evidence="12 14" id="KW-0456">Lyase</keyword>
<keyword evidence="9 14" id="KW-0548">Nucleotidyltransferase</keyword>
<comment type="catalytic activity">
    <reaction evidence="2 14">
        <text>2-C-methyl-D-erythritol 4-phosphate + CTP + H(+) = 4-CDP-2-C-methyl-D-erythritol + diphosphate</text>
        <dbReference type="Rhea" id="RHEA:13429"/>
        <dbReference type="ChEBI" id="CHEBI:15378"/>
        <dbReference type="ChEBI" id="CHEBI:33019"/>
        <dbReference type="ChEBI" id="CHEBI:37563"/>
        <dbReference type="ChEBI" id="CHEBI:57823"/>
        <dbReference type="ChEBI" id="CHEBI:58262"/>
        <dbReference type="EC" id="2.7.7.60"/>
    </reaction>
</comment>
<dbReference type="GO" id="GO:0008685">
    <property type="term" value="F:2-C-methyl-D-erythritol 2,4-cyclodiphosphate synthase activity"/>
    <property type="evidence" value="ECO:0007669"/>
    <property type="project" value="UniProtKB-UniRule"/>
</dbReference>
<comment type="similarity">
    <text evidence="7">Belongs to the IspD/TarI cytidylyltransferase family. IspD subfamily.</text>
</comment>
<dbReference type="InterPro" id="IPR018294">
    <property type="entry name" value="ISPD_synthase_CS"/>
</dbReference>
<comment type="pathway">
    <text evidence="4 14">Isoprenoid biosynthesis; isopentenyl diphosphate biosynthesis via DXP pathway; isopentenyl diphosphate from 1-deoxy-D-xylulose 5-phosphate: step 4/6.</text>
</comment>
<reference evidence="16" key="1">
    <citation type="journal article" date="2014" name="Int. J. Syst. Evol. Microbiol.">
        <title>Complete genome sequence of Corynebacterium casei LMG S-19264T (=DSM 44701T), isolated from a smear-ripened cheese.</title>
        <authorList>
            <consortium name="US DOE Joint Genome Institute (JGI-PGF)"/>
            <person name="Walter F."/>
            <person name="Albersmeier A."/>
            <person name="Kalinowski J."/>
            <person name="Ruckert C."/>
        </authorList>
    </citation>
    <scope>NUCLEOTIDE SEQUENCE</scope>
    <source>
        <strain evidence="16">CGMCC 1.12921</strain>
    </source>
</reference>
<feature type="region of interest" description="2-C-methyl-D-erythritol 4-phosphate cytidylyltransferase" evidence="14">
    <location>
        <begin position="1"/>
        <end position="232"/>
    </location>
</feature>
<dbReference type="Gene3D" id="3.90.550.10">
    <property type="entry name" value="Spore Coat Polysaccharide Biosynthesis Protein SpsA, Chain A"/>
    <property type="match status" value="1"/>
</dbReference>
<feature type="site" description="Transition state stabilizer" evidence="14">
    <location>
        <position position="265"/>
    </location>
</feature>
<dbReference type="HAMAP" id="MF_01520">
    <property type="entry name" value="IspDF"/>
    <property type="match status" value="1"/>
</dbReference>
<sequence length="391" mass="41363">MVMKTAAIIVAAGKGVRAGSPTPKQYQSIAGRPVLAWSLERFLARDDIDTVLCVIADGAGALYDAATIGFASARLRSPCTGGAARQASVHNGLKTLAGQGFTHVLVHDAARPGIDDDTLDRLMAALDTVDGALAALPVSDTLKAGGDADVIARTVDRTGLWAAQTPQAFAFDRLLAAHEKFAEREVTDDAALAELAGIAVKLVPGSLRNMKITRPEDFAIVERLLMETTYEFRTGHGYDVHAFEPGDHVILCGVKIPHTAKLKGHSDADAGMHALTDALFGAIGLGDIGDHFPPSDPQWKGAASQVFLKKAVNEVVARGGSITHCDITLICEKPKIGPHRDAMRMALARIMGLAPDRISVKATTTERLGFTGREEGLAAMATATVRLPERL</sequence>
<evidence type="ECO:0000256" key="1">
    <source>
        <dbReference type="ARBA" id="ARBA00000200"/>
    </source>
</evidence>
<accession>A0A8J2Y3E9</accession>
<evidence type="ECO:0000256" key="13">
    <source>
        <dbReference type="ARBA" id="ARBA00023268"/>
    </source>
</evidence>
<dbReference type="AlphaFoldDB" id="A0A8J2Y3E9"/>
<evidence type="ECO:0000313" key="17">
    <source>
        <dbReference type="Proteomes" id="UP000613582"/>
    </source>
</evidence>
<gene>
    <name evidence="14 16" type="primary">ispDF</name>
    <name evidence="16" type="ORF">GCM10011342_10760</name>
</gene>
<feature type="binding site" evidence="14">
    <location>
        <begin position="287"/>
        <end position="289"/>
    </location>
    <ligand>
        <name>4-CDP-2-C-methyl-D-erythritol 2-phosphate</name>
        <dbReference type="ChEBI" id="CHEBI:57919"/>
    </ligand>
</feature>
<protein>
    <recommendedName>
        <fullName evidence="14">Bifunctional enzyme IspD/IspF</fullName>
    </recommendedName>
    <domain>
        <recommendedName>
            <fullName evidence="14">2-C-methyl-D-erythritol 4-phosphate cytidylyltransferase</fullName>
            <ecNumber evidence="14">2.7.7.60</ecNumber>
        </recommendedName>
        <alternativeName>
            <fullName evidence="14">4-diphosphocytidyl-2C-methyl-D-erythritol synthase</fullName>
        </alternativeName>
        <alternativeName>
            <fullName evidence="14">MEP cytidylyltransferase</fullName>
            <shortName evidence="14">MCT</shortName>
        </alternativeName>
    </domain>
    <domain>
        <recommendedName>
            <fullName evidence="14">2-C-methyl-D-erythritol 2,4-cyclodiphosphate synthase</fullName>
            <shortName evidence="14">MECDP-synthase</shortName>
            <shortName evidence="14">MECPP-synthase</shortName>
            <shortName evidence="14">MECPS</shortName>
            <ecNumber evidence="14">4.6.1.12</ecNumber>
        </recommendedName>
    </domain>
</protein>
<evidence type="ECO:0000256" key="5">
    <source>
        <dbReference type="ARBA" id="ARBA00004787"/>
    </source>
</evidence>
<dbReference type="InterPro" id="IPR036571">
    <property type="entry name" value="MECDP_synthase_sf"/>
</dbReference>
<dbReference type="CDD" id="cd02516">
    <property type="entry name" value="CDP-ME_synthetase"/>
    <property type="match status" value="1"/>
</dbReference>